<dbReference type="AlphaFoldDB" id="A0AAD2AKJ1"/>
<sequence>MFFSHPNTTSNSNLDFDEHRWVINIRRTIEVDEIEEDHCDIPVSIFKVPKTLMTTNPDSFVPQQVAIGPYHHFRPELYENERYKLAAAKRTQKKLQNFKFQYLVDQLTKFEPRFRASYHKYLNFNGETLAWMIAVDASFLLEFLQIYIMKQGKELTKVSSTMSQLIDVSGRKSAHNAILRDVVMLENQIPLFSLRKILEFQLSSLDEADSTLYLMLTGFCKELSPFKTIQEWPNFQVLECTHLLDLLYHMIVPKLEGSSEMAESEERNDENETQESEKNYLAKTFSKLKASPVSFIKRLIFSRPAKLIFKLPWKIISNLPVVIIIKHPVEYLWFSQEKPESKPDNETCNLNKSVNKPPLMEEITIPSVTELSKAGVKFSATDLGISSINFDEKTSTFYLPRISLDVNTEVVLRNLVAYEACSASGPLVFTRYTELINGIIDTEDDAKFLREHGIISNQLKSDEEVANLWNGMSKSIRLTKVFFEALASPMHFGYPNI</sequence>
<gene>
    <name evidence="1" type="ORF">FPE_LOCUS34367</name>
</gene>
<accession>A0AAD2AKJ1</accession>
<organism evidence="1 2">
    <name type="scientific">Fraxinus pennsylvanica</name>
    <dbReference type="NCBI Taxonomy" id="56036"/>
    <lineage>
        <taxon>Eukaryota</taxon>
        <taxon>Viridiplantae</taxon>
        <taxon>Streptophyta</taxon>
        <taxon>Embryophyta</taxon>
        <taxon>Tracheophyta</taxon>
        <taxon>Spermatophyta</taxon>
        <taxon>Magnoliopsida</taxon>
        <taxon>eudicotyledons</taxon>
        <taxon>Gunneridae</taxon>
        <taxon>Pentapetalae</taxon>
        <taxon>asterids</taxon>
        <taxon>lamiids</taxon>
        <taxon>Lamiales</taxon>
        <taxon>Oleaceae</taxon>
        <taxon>Oleeae</taxon>
        <taxon>Fraxinus</taxon>
    </lineage>
</organism>
<name>A0AAD2AKJ1_9LAMI</name>
<dbReference type="Pfam" id="PF03140">
    <property type="entry name" value="DUF247"/>
    <property type="match status" value="1"/>
</dbReference>
<dbReference type="InterPro" id="IPR004158">
    <property type="entry name" value="DUF247_pln"/>
</dbReference>
<evidence type="ECO:0000313" key="1">
    <source>
        <dbReference type="EMBL" id="CAI9786937.1"/>
    </source>
</evidence>
<dbReference type="PANTHER" id="PTHR31549">
    <property type="entry name" value="PROTEIN, PUTATIVE (DUF247)-RELATED-RELATED"/>
    <property type="match status" value="1"/>
</dbReference>
<dbReference type="PANTHER" id="PTHR31549:SF277">
    <property type="entry name" value="OS08G0167400 PROTEIN"/>
    <property type="match status" value="1"/>
</dbReference>
<keyword evidence="2" id="KW-1185">Reference proteome</keyword>
<protein>
    <submittedName>
        <fullName evidence="1">Uncharacterized protein</fullName>
    </submittedName>
</protein>
<dbReference type="EMBL" id="OU503058">
    <property type="protein sequence ID" value="CAI9786937.1"/>
    <property type="molecule type" value="Genomic_DNA"/>
</dbReference>
<dbReference type="Proteomes" id="UP000834106">
    <property type="component" value="Chromosome 23"/>
</dbReference>
<proteinExistence type="predicted"/>
<reference evidence="1" key="1">
    <citation type="submission" date="2023-05" db="EMBL/GenBank/DDBJ databases">
        <authorList>
            <person name="Huff M."/>
        </authorList>
    </citation>
    <scope>NUCLEOTIDE SEQUENCE</scope>
</reference>
<evidence type="ECO:0000313" key="2">
    <source>
        <dbReference type="Proteomes" id="UP000834106"/>
    </source>
</evidence>